<feature type="compositionally biased region" description="Basic and acidic residues" evidence="1">
    <location>
        <begin position="1"/>
        <end position="19"/>
    </location>
</feature>
<proteinExistence type="predicted"/>
<dbReference type="AlphaFoldDB" id="M7ZE26"/>
<dbReference type="InterPro" id="IPR039540">
    <property type="entry name" value="UBL3-like_ubiquitin_dom"/>
</dbReference>
<feature type="region of interest" description="Disordered" evidence="1">
    <location>
        <begin position="1"/>
        <end position="24"/>
    </location>
</feature>
<evidence type="ECO:0000259" key="2">
    <source>
        <dbReference type="Pfam" id="PF13881"/>
    </source>
</evidence>
<reference evidence="3" key="1">
    <citation type="journal article" date="2013" name="Nature">
        <title>Draft genome of the wheat A-genome progenitor Triticum urartu.</title>
        <authorList>
            <person name="Ling H.Q."/>
            <person name="Zhao S."/>
            <person name="Liu D."/>
            <person name="Wang J."/>
            <person name="Sun H."/>
            <person name="Zhang C."/>
            <person name="Fan H."/>
            <person name="Li D."/>
            <person name="Dong L."/>
            <person name="Tao Y."/>
            <person name="Gao C."/>
            <person name="Wu H."/>
            <person name="Li Y."/>
            <person name="Cui Y."/>
            <person name="Guo X."/>
            <person name="Zheng S."/>
            <person name="Wang B."/>
            <person name="Yu K."/>
            <person name="Liang Q."/>
            <person name="Yang W."/>
            <person name="Lou X."/>
            <person name="Chen J."/>
            <person name="Feng M."/>
            <person name="Jian J."/>
            <person name="Zhang X."/>
            <person name="Luo G."/>
            <person name="Jiang Y."/>
            <person name="Liu J."/>
            <person name="Wang Z."/>
            <person name="Sha Y."/>
            <person name="Zhang B."/>
            <person name="Wu H."/>
            <person name="Tang D."/>
            <person name="Shen Q."/>
            <person name="Xue P."/>
            <person name="Zou S."/>
            <person name="Wang X."/>
            <person name="Liu X."/>
            <person name="Wang F."/>
            <person name="Yang Y."/>
            <person name="An X."/>
            <person name="Dong Z."/>
            <person name="Zhang K."/>
            <person name="Zhang X."/>
            <person name="Luo M.C."/>
            <person name="Dvorak J."/>
            <person name="Tong Y."/>
            <person name="Wang J."/>
            <person name="Yang H."/>
            <person name="Li Z."/>
            <person name="Wang D."/>
            <person name="Zhang A."/>
            <person name="Wang J."/>
        </authorList>
    </citation>
    <scope>NUCLEOTIDE SEQUENCE</scope>
</reference>
<dbReference type="InterPro" id="IPR029071">
    <property type="entry name" value="Ubiquitin-like_domsf"/>
</dbReference>
<evidence type="ECO:0000313" key="3">
    <source>
        <dbReference type="EMBL" id="EMS50640.1"/>
    </source>
</evidence>
<protein>
    <recommendedName>
        <fullName evidence="2">UBL3-like ubiquitin domain-containing protein</fullName>
    </recommendedName>
</protein>
<dbReference type="Pfam" id="PF13881">
    <property type="entry name" value="Rad60-SLD_2"/>
    <property type="match status" value="1"/>
</dbReference>
<dbReference type="STRING" id="4572.M7ZE26"/>
<name>M7ZE26_TRIUA</name>
<evidence type="ECO:0000256" key="1">
    <source>
        <dbReference type="SAM" id="MobiDB-lite"/>
    </source>
</evidence>
<dbReference type="EMBL" id="KD229284">
    <property type="protein sequence ID" value="EMS50640.1"/>
    <property type="molecule type" value="Genomic_DNA"/>
</dbReference>
<dbReference type="CDD" id="cd01814">
    <property type="entry name" value="Ubl_MUBs_plant"/>
    <property type="match status" value="1"/>
</dbReference>
<dbReference type="PANTHER" id="PTHR13169:SF1">
    <property type="entry name" value="MEMBRANE-ANCHORED UBIQUITIN-FOLD PROTEIN 4"/>
    <property type="match status" value="1"/>
</dbReference>
<dbReference type="PANTHER" id="PTHR13169">
    <property type="entry name" value="UBIQUITIN-LIKE PROTEIN 3 HCG-1 PROTEIN"/>
    <property type="match status" value="1"/>
</dbReference>
<organism evidence="3">
    <name type="scientific">Triticum urartu</name>
    <name type="common">Red wild einkorn</name>
    <name type="synonym">Crithodium urartu</name>
    <dbReference type="NCBI Taxonomy" id="4572"/>
    <lineage>
        <taxon>Eukaryota</taxon>
        <taxon>Viridiplantae</taxon>
        <taxon>Streptophyta</taxon>
        <taxon>Embryophyta</taxon>
        <taxon>Tracheophyta</taxon>
        <taxon>Spermatophyta</taxon>
        <taxon>Magnoliopsida</taxon>
        <taxon>Liliopsida</taxon>
        <taxon>Poales</taxon>
        <taxon>Poaceae</taxon>
        <taxon>BOP clade</taxon>
        <taxon>Pooideae</taxon>
        <taxon>Triticodae</taxon>
        <taxon>Triticeae</taxon>
        <taxon>Triticinae</taxon>
        <taxon>Triticum</taxon>
    </lineage>
</organism>
<dbReference type="SUPFAM" id="SSF54236">
    <property type="entry name" value="Ubiquitin-like"/>
    <property type="match status" value="1"/>
</dbReference>
<feature type="domain" description="UBL3-like ubiquitin" evidence="2">
    <location>
        <begin position="27"/>
        <end position="124"/>
    </location>
</feature>
<dbReference type="Gene3D" id="3.10.20.90">
    <property type="entry name" value="Phosphatidylinositol 3-kinase Catalytic Subunit, Chain A, domain 1"/>
    <property type="match status" value="1"/>
</dbReference>
<sequence>MAQGEETKVEGTREEERADAGAGAEEEEVEVKFRLFDGSDIGPIRCNAAATTVATLKDRVVADWPKDKTIVPKSANDVKLISGGKILENDKNIAQCRAPFGDLPSTVITMHVVVQPSSAKSKPDHRFGFCLIPSNNHLTSTAEISGNYIEIYTHIAGAVAVVEGKGLLFVAVPSWVKKGQGCWRKEGQQKLRDVAALLVDVANGFFNKSRGWAPMTRRLGVG</sequence>
<gene>
    <name evidence="3" type="ORF">TRIUR3_29441</name>
</gene>
<dbReference type="InterPro" id="IPR040015">
    <property type="entry name" value="UBL3-like"/>
</dbReference>
<dbReference type="eggNOG" id="ENOG502RZE2">
    <property type="taxonomic scope" value="Eukaryota"/>
</dbReference>
<accession>M7ZE26</accession>